<dbReference type="GO" id="GO:0003887">
    <property type="term" value="F:DNA-directed DNA polymerase activity"/>
    <property type="evidence" value="ECO:0007669"/>
    <property type="project" value="UniProtKB-KW"/>
</dbReference>
<dbReference type="NCBIfam" id="TIGR02397">
    <property type="entry name" value="dnaX_nterm"/>
    <property type="match status" value="1"/>
</dbReference>
<evidence type="ECO:0000256" key="8">
    <source>
        <dbReference type="RuleBase" id="RU364063"/>
    </source>
</evidence>
<dbReference type="GO" id="GO:0046872">
    <property type="term" value="F:metal ion binding"/>
    <property type="evidence" value="ECO:0007669"/>
    <property type="project" value="UniProtKB-KW"/>
</dbReference>
<protein>
    <recommendedName>
        <fullName evidence="8">DNA polymerase III subunit gamma/tau</fullName>
        <ecNumber evidence="8">2.7.7.7</ecNumber>
    </recommendedName>
</protein>
<feature type="domain" description="AAA+ ATPase" evidence="10">
    <location>
        <begin position="38"/>
        <end position="181"/>
    </location>
</feature>
<dbReference type="AlphaFoldDB" id="A0A4Z0V9I8"/>
<dbReference type="InterPro" id="IPR050238">
    <property type="entry name" value="DNA_Rep/Repair_Clamp_Loader"/>
</dbReference>
<dbReference type="Proteomes" id="UP000297635">
    <property type="component" value="Unassembled WGS sequence"/>
</dbReference>
<dbReference type="CDD" id="cd00009">
    <property type="entry name" value="AAA"/>
    <property type="match status" value="1"/>
</dbReference>
<feature type="compositionally biased region" description="Low complexity" evidence="9">
    <location>
        <begin position="385"/>
        <end position="426"/>
    </location>
</feature>
<evidence type="ECO:0000256" key="7">
    <source>
        <dbReference type="ARBA" id="ARBA00049244"/>
    </source>
</evidence>
<evidence type="ECO:0000256" key="4">
    <source>
        <dbReference type="ARBA" id="ARBA00022833"/>
    </source>
</evidence>
<keyword evidence="4" id="KW-0862">Zinc</keyword>
<dbReference type="InterPro" id="IPR012763">
    <property type="entry name" value="DNA_pol_III_sug/sutau_N"/>
</dbReference>
<dbReference type="FunFam" id="1.10.8.60:FF:000013">
    <property type="entry name" value="DNA polymerase III subunit gamma/tau"/>
    <property type="match status" value="1"/>
</dbReference>
<comment type="catalytic activity">
    <reaction evidence="7 8">
        <text>DNA(n) + a 2'-deoxyribonucleoside 5'-triphosphate = DNA(n+1) + diphosphate</text>
        <dbReference type="Rhea" id="RHEA:22508"/>
        <dbReference type="Rhea" id="RHEA-COMP:17339"/>
        <dbReference type="Rhea" id="RHEA-COMP:17340"/>
        <dbReference type="ChEBI" id="CHEBI:33019"/>
        <dbReference type="ChEBI" id="CHEBI:61560"/>
        <dbReference type="ChEBI" id="CHEBI:173112"/>
        <dbReference type="EC" id="2.7.7.7"/>
    </reaction>
</comment>
<dbReference type="SUPFAM" id="SSF52540">
    <property type="entry name" value="P-loop containing nucleoside triphosphate hydrolases"/>
    <property type="match status" value="1"/>
</dbReference>
<comment type="subunit">
    <text evidence="8">DNA polymerase III contains a core (composed of alpha, epsilon and theta chains) that associates with a tau subunit. This core dimerizes to form the POLIII' complex. PolIII' associates with the gamma complex (composed of gamma, delta, delta', psi and chi chains) and with the beta chain to form the complete DNA polymerase III complex.</text>
</comment>
<keyword evidence="3 8" id="KW-0547">Nucleotide-binding</keyword>
<evidence type="ECO:0000313" key="11">
    <source>
        <dbReference type="EMBL" id="TGG40108.1"/>
    </source>
</evidence>
<dbReference type="InterPro" id="IPR045085">
    <property type="entry name" value="HLD_clamp_pol_III_gamma_tau"/>
</dbReference>
<evidence type="ECO:0000256" key="5">
    <source>
        <dbReference type="ARBA" id="ARBA00022840"/>
    </source>
</evidence>
<accession>A0A4Z0V9I8</accession>
<evidence type="ECO:0000259" key="10">
    <source>
        <dbReference type="SMART" id="SM00382"/>
    </source>
</evidence>
<dbReference type="SMART" id="SM00382">
    <property type="entry name" value="AAA"/>
    <property type="match status" value="1"/>
</dbReference>
<gene>
    <name evidence="8" type="primary">dnaX</name>
    <name evidence="11" type="ORF">EZ315_05110</name>
</gene>
<dbReference type="Pfam" id="PF22608">
    <property type="entry name" value="DNAX_ATPase_lid"/>
    <property type="match status" value="1"/>
</dbReference>
<dbReference type="EC" id="2.7.7.7" evidence="8"/>
<keyword evidence="5 8" id="KW-0067">ATP-binding</keyword>
<dbReference type="SUPFAM" id="SSF48019">
    <property type="entry name" value="post-AAA+ oligomerization domain-like"/>
    <property type="match status" value="1"/>
</dbReference>
<dbReference type="EMBL" id="SJSA01000001">
    <property type="protein sequence ID" value="TGG40108.1"/>
    <property type="molecule type" value="Genomic_DNA"/>
</dbReference>
<comment type="function">
    <text evidence="8">DNA polymerase III is a complex, multichain enzyme responsible for most of the replicative synthesis in bacteria. This DNA polymerase also exhibits 3' to 5' exonuclease activity.</text>
</comment>
<dbReference type="InterPro" id="IPR003593">
    <property type="entry name" value="AAA+_ATPase"/>
</dbReference>
<keyword evidence="2" id="KW-0479">Metal-binding</keyword>
<reference evidence="11 12" key="1">
    <citation type="submission" date="2019-02" db="EMBL/GenBank/DDBJ databases">
        <title>Isolation and identification of novel species under the genus Muribaculum.</title>
        <authorList>
            <person name="Miyake S."/>
            <person name="Ding Y."/>
            <person name="Low A."/>
            <person name="Soh M."/>
            <person name="Seedorf H."/>
        </authorList>
    </citation>
    <scope>NUCLEOTIDE SEQUENCE [LARGE SCALE GENOMIC DNA]</scope>
    <source>
        <strain evidence="11 12">TLL-A3</strain>
    </source>
</reference>
<evidence type="ECO:0000313" key="12">
    <source>
        <dbReference type="Proteomes" id="UP000297635"/>
    </source>
</evidence>
<dbReference type="GO" id="GO:0005524">
    <property type="term" value="F:ATP binding"/>
    <property type="evidence" value="ECO:0007669"/>
    <property type="project" value="UniProtKB-KW"/>
</dbReference>
<dbReference type="CDD" id="cd18137">
    <property type="entry name" value="HLD_clamp_pol_III_gamma_tau"/>
    <property type="match status" value="1"/>
</dbReference>
<dbReference type="GeneID" id="82149165"/>
<dbReference type="Gene3D" id="1.10.8.60">
    <property type="match status" value="1"/>
</dbReference>
<evidence type="ECO:0000256" key="9">
    <source>
        <dbReference type="SAM" id="MobiDB-lite"/>
    </source>
</evidence>
<sequence>MDHYIVSARKYRPSTFDSVVGQKALTATLKNAIASGRLAHSYLFCGSRGVGKTSCARIFAKTINCLSPTPEGEACNECDSCRAFNEGNSLNIIELDAASNNSVDDIRQLVEQVQIPPGQGRYRVFIVDEVHMLSSAAFNAFLKTLEEPPSYVIFILATTEKHKIIPTILSRCQIYDFNRITVRDMVDHLTYVAKSEGITAEPSALNIIARKADGAMRDALSIFDQVAASSRGNITYRSTIDNLNVLDFNYYNRLLDCFLEGKVLDSWLIYKEIRDKGFDSHFFINGVADYMRDLMVARDPSTIVLLEADDDARKAMAEKAVKCHPEFIYRAMNLCNEADLNYRTASNKQFLVELTLAKICQLLSPSPGNSGEGGGQLQKIADSNTPSAPVQQAATTAAAPAAPNVQPKTPVTATPAQTSTSAASPQKPVTSPLPPPAAPPAGKRIIKKTGIGTFSISGNDGNTSQQSSSLTPAATQQRDAAYTPGQLNSAWQSYIKAHPTSHILINTMRASFPSPMEGHTYRVMVENEKQREEMMSAMPSILSTLHDATSNDHIMITVEINQGETSPHTWNERQVLNHMVENNPGLRDFIDDMQLTIG</sequence>
<keyword evidence="12" id="KW-1185">Reference proteome</keyword>
<comment type="caution">
    <text evidence="11">The sequence shown here is derived from an EMBL/GenBank/DDBJ whole genome shotgun (WGS) entry which is preliminary data.</text>
</comment>
<evidence type="ECO:0000256" key="1">
    <source>
        <dbReference type="ARBA" id="ARBA00006360"/>
    </source>
</evidence>
<evidence type="ECO:0000256" key="3">
    <source>
        <dbReference type="ARBA" id="ARBA00022741"/>
    </source>
</evidence>
<dbReference type="Gene3D" id="3.40.50.300">
    <property type="entry name" value="P-loop containing nucleotide triphosphate hydrolases"/>
    <property type="match status" value="1"/>
</dbReference>
<dbReference type="Pfam" id="PF13177">
    <property type="entry name" value="DNA_pol3_delta2"/>
    <property type="match status" value="1"/>
</dbReference>
<dbReference type="RefSeq" id="WP_135471124.1">
    <property type="nucleotide sequence ID" value="NZ_CASJDB010000044.1"/>
</dbReference>
<comment type="similarity">
    <text evidence="1 8">Belongs to the DnaX/STICHEL family.</text>
</comment>
<dbReference type="NCBIfam" id="NF011531">
    <property type="entry name" value="PRK14971.1"/>
    <property type="match status" value="1"/>
</dbReference>
<keyword evidence="6 8" id="KW-0239">DNA-directed DNA polymerase</keyword>
<dbReference type="InterPro" id="IPR008921">
    <property type="entry name" value="DNA_pol3_clamp-load_cplx_C"/>
</dbReference>
<evidence type="ECO:0000256" key="2">
    <source>
        <dbReference type="ARBA" id="ARBA00022723"/>
    </source>
</evidence>
<organism evidence="11 12">
    <name type="scientific">Duncaniella freteri</name>
    <dbReference type="NCBI Taxonomy" id="2530391"/>
    <lineage>
        <taxon>Bacteria</taxon>
        <taxon>Pseudomonadati</taxon>
        <taxon>Bacteroidota</taxon>
        <taxon>Bacteroidia</taxon>
        <taxon>Bacteroidales</taxon>
        <taxon>Muribaculaceae</taxon>
        <taxon>Duncaniella</taxon>
    </lineage>
</organism>
<dbReference type="Gene3D" id="1.20.272.10">
    <property type="match status" value="1"/>
</dbReference>
<keyword evidence="8 11" id="KW-0808">Transferase</keyword>
<keyword evidence="8 11" id="KW-0548">Nucleotidyltransferase</keyword>
<dbReference type="GO" id="GO:0003677">
    <property type="term" value="F:DNA binding"/>
    <property type="evidence" value="ECO:0007669"/>
    <property type="project" value="InterPro"/>
</dbReference>
<dbReference type="PANTHER" id="PTHR11669">
    <property type="entry name" value="REPLICATION FACTOR C / DNA POLYMERASE III GAMMA-TAU SUBUNIT"/>
    <property type="match status" value="1"/>
</dbReference>
<dbReference type="GO" id="GO:0006261">
    <property type="term" value="P:DNA-templated DNA replication"/>
    <property type="evidence" value="ECO:0007669"/>
    <property type="project" value="TreeGrafter"/>
</dbReference>
<dbReference type="PANTHER" id="PTHR11669:SF0">
    <property type="entry name" value="PROTEIN STICHEL-LIKE 2"/>
    <property type="match status" value="1"/>
</dbReference>
<proteinExistence type="inferred from homology"/>
<feature type="compositionally biased region" description="Polar residues" evidence="9">
    <location>
        <begin position="452"/>
        <end position="478"/>
    </location>
</feature>
<dbReference type="InterPro" id="IPR027417">
    <property type="entry name" value="P-loop_NTPase"/>
</dbReference>
<dbReference type="GO" id="GO:0009360">
    <property type="term" value="C:DNA polymerase III complex"/>
    <property type="evidence" value="ECO:0007669"/>
    <property type="project" value="InterPro"/>
</dbReference>
<keyword evidence="8" id="KW-0235">DNA replication</keyword>
<feature type="region of interest" description="Disordered" evidence="9">
    <location>
        <begin position="367"/>
        <end position="480"/>
    </location>
</feature>
<dbReference type="NCBIfam" id="NF004046">
    <property type="entry name" value="PRK05563.1"/>
    <property type="match status" value="1"/>
</dbReference>
<dbReference type="FunFam" id="3.40.50.300:FF:000014">
    <property type="entry name" value="DNA polymerase III subunit gamma/tau"/>
    <property type="match status" value="1"/>
</dbReference>
<name>A0A4Z0V9I8_9BACT</name>
<evidence type="ECO:0000256" key="6">
    <source>
        <dbReference type="ARBA" id="ARBA00022932"/>
    </source>
</evidence>